<feature type="region of interest" description="Disordered" evidence="2">
    <location>
        <begin position="76"/>
        <end position="128"/>
    </location>
</feature>
<keyword evidence="1" id="KW-0175">Coiled coil</keyword>
<sequence>MASTSTLYRKRLKEERPEDYARYLERQRVQSKKRLEEEKRRLQEETLTTAQINMIEERKKKKRECARAYYLKKKAALGRQTRNSKKAGVPTSSKLEKRPRDMTEEELRAYKARERKRQRDSRSSQKKTAGSTFVLFCCCF</sequence>
<protein>
    <recommendedName>
        <fullName evidence="5">Ribosomal RNA-processing protein 36</fullName>
    </recommendedName>
</protein>
<organism evidence="3 4">
    <name type="scientific">Elysia marginata</name>
    <dbReference type="NCBI Taxonomy" id="1093978"/>
    <lineage>
        <taxon>Eukaryota</taxon>
        <taxon>Metazoa</taxon>
        <taxon>Spiralia</taxon>
        <taxon>Lophotrochozoa</taxon>
        <taxon>Mollusca</taxon>
        <taxon>Gastropoda</taxon>
        <taxon>Heterobranchia</taxon>
        <taxon>Euthyneura</taxon>
        <taxon>Panpulmonata</taxon>
        <taxon>Sacoglossa</taxon>
        <taxon>Placobranchoidea</taxon>
        <taxon>Plakobranchidae</taxon>
        <taxon>Elysia</taxon>
    </lineage>
</organism>
<name>A0AAV4HQ48_9GAST</name>
<evidence type="ECO:0000256" key="1">
    <source>
        <dbReference type="SAM" id="Coils"/>
    </source>
</evidence>
<proteinExistence type="predicted"/>
<feature type="compositionally biased region" description="Basic and acidic residues" evidence="2">
    <location>
        <begin position="94"/>
        <end position="112"/>
    </location>
</feature>
<reference evidence="3 4" key="1">
    <citation type="journal article" date="2021" name="Elife">
        <title>Chloroplast acquisition without the gene transfer in kleptoplastic sea slugs, Plakobranchus ocellatus.</title>
        <authorList>
            <person name="Maeda T."/>
            <person name="Takahashi S."/>
            <person name="Yoshida T."/>
            <person name="Shimamura S."/>
            <person name="Takaki Y."/>
            <person name="Nagai Y."/>
            <person name="Toyoda A."/>
            <person name="Suzuki Y."/>
            <person name="Arimoto A."/>
            <person name="Ishii H."/>
            <person name="Satoh N."/>
            <person name="Nishiyama T."/>
            <person name="Hasebe M."/>
            <person name="Maruyama T."/>
            <person name="Minagawa J."/>
            <person name="Obokata J."/>
            <person name="Shigenobu S."/>
        </authorList>
    </citation>
    <scope>NUCLEOTIDE SEQUENCE [LARGE SCALE GENOMIC DNA]</scope>
</reference>
<keyword evidence="4" id="KW-1185">Reference proteome</keyword>
<evidence type="ECO:0000256" key="2">
    <source>
        <dbReference type="SAM" id="MobiDB-lite"/>
    </source>
</evidence>
<evidence type="ECO:0000313" key="4">
    <source>
        <dbReference type="Proteomes" id="UP000762676"/>
    </source>
</evidence>
<comment type="caution">
    <text evidence="3">The sequence shown here is derived from an EMBL/GenBank/DDBJ whole genome shotgun (WGS) entry which is preliminary data.</text>
</comment>
<dbReference type="Proteomes" id="UP000762676">
    <property type="component" value="Unassembled WGS sequence"/>
</dbReference>
<evidence type="ECO:0000313" key="3">
    <source>
        <dbReference type="EMBL" id="GFR98901.1"/>
    </source>
</evidence>
<evidence type="ECO:0008006" key="5">
    <source>
        <dbReference type="Google" id="ProtNLM"/>
    </source>
</evidence>
<accession>A0AAV4HQ48</accession>
<gene>
    <name evidence="3" type="ORF">ElyMa_001031200</name>
</gene>
<feature type="coiled-coil region" evidence="1">
    <location>
        <begin position="21"/>
        <end position="48"/>
    </location>
</feature>
<dbReference type="AlphaFoldDB" id="A0AAV4HQ48"/>
<dbReference type="EMBL" id="BMAT01002094">
    <property type="protein sequence ID" value="GFR98901.1"/>
    <property type="molecule type" value="Genomic_DNA"/>
</dbReference>